<evidence type="ECO:0000256" key="3">
    <source>
        <dbReference type="ARBA" id="ARBA00023274"/>
    </source>
</evidence>
<proteinExistence type="inferred from homology"/>
<comment type="similarity">
    <text evidence="1">Belongs to the bacterial ribosomal protein bL17 family.</text>
</comment>
<dbReference type="GO" id="GO:0003735">
    <property type="term" value="F:structural constituent of ribosome"/>
    <property type="evidence" value="ECO:0007669"/>
    <property type="project" value="InterPro"/>
</dbReference>
<accession>A0A2M7QF23</accession>
<dbReference type="PANTHER" id="PTHR14413">
    <property type="entry name" value="RIBOSOMAL PROTEIN L17"/>
    <property type="match status" value="1"/>
</dbReference>
<comment type="caution">
    <text evidence="5">The sequence shown here is derived from an EMBL/GenBank/DDBJ whole genome shotgun (WGS) entry which is preliminary data.</text>
</comment>
<dbReference type="InterPro" id="IPR036373">
    <property type="entry name" value="Ribosomal_bL17_sf"/>
</dbReference>
<dbReference type="SUPFAM" id="SSF64263">
    <property type="entry name" value="Prokaryotic ribosomal protein L17"/>
    <property type="match status" value="1"/>
</dbReference>
<organism evidence="5 6">
    <name type="scientific">Candidatus Roizmanbacteria bacterium CG_4_10_14_0_8_um_filter_39_9</name>
    <dbReference type="NCBI Taxonomy" id="1974829"/>
    <lineage>
        <taxon>Bacteria</taxon>
        <taxon>Candidatus Roizmaniibacteriota</taxon>
    </lineage>
</organism>
<sequence>MRHRIKKAKFGFGQDSNSMLIKKLVANFLVSGKMTTTKQKGKAAQSALERLVTKAKTNTEADRNFILRRVTNETVLNTLVKVVGPALKDIQSGYTKTILLGQRPSDGAQVVRLEWAYPVVLETRKPEKKLAKKPVVKEEKKAKVAVEETKNNNF</sequence>
<keyword evidence="3" id="KW-0687">Ribonucleoprotein</keyword>
<dbReference type="Gene3D" id="3.90.1030.10">
    <property type="entry name" value="Ribosomal protein L17"/>
    <property type="match status" value="1"/>
</dbReference>
<name>A0A2M7QF23_9BACT</name>
<dbReference type="PANTHER" id="PTHR14413:SF16">
    <property type="entry name" value="LARGE RIBOSOMAL SUBUNIT PROTEIN BL17M"/>
    <property type="match status" value="1"/>
</dbReference>
<dbReference type="GO" id="GO:0006412">
    <property type="term" value="P:translation"/>
    <property type="evidence" value="ECO:0007669"/>
    <property type="project" value="InterPro"/>
</dbReference>
<gene>
    <name evidence="5" type="ORF">COY90_00300</name>
</gene>
<evidence type="ECO:0000256" key="4">
    <source>
        <dbReference type="ARBA" id="ARBA00035494"/>
    </source>
</evidence>
<dbReference type="Pfam" id="PF01196">
    <property type="entry name" value="Ribosomal_L17"/>
    <property type="match status" value="1"/>
</dbReference>
<dbReference type="EMBL" id="PFLF01000009">
    <property type="protein sequence ID" value="PIY69500.1"/>
    <property type="molecule type" value="Genomic_DNA"/>
</dbReference>
<dbReference type="InterPro" id="IPR000456">
    <property type="entry name" value="Ribosomal_bL17"/>
</dbReference>
<evidence type="ECO:0000256" key="1">
    <source>
        <dbReference type="ARBA" id="ARBA00008777"/>
    </source>
</evidence>
<evidence type="ECO:0000313" key="6">
    <source>
        <dbReference type="Proteomes" id="UP000230108"/>
    </source>
</evidence>
<evidence type="ECO:0000256" key="2">
    <source>
        <dbReference type="ARBA" id="ARBA00022980"/>
    </source>
</evidence>
<reference evidence="6" key="1">
    <citation type="submission" date="2017-09" db="EMBL/GenBank/DDBJ databases">
        <title>Depth-based differentiation of microbial function through sediment-hosted aquifers and enrichment of novel symbionts in the deep terrestrial subsurface.</title>
        <authorList>
            <person name="Probst A.J."/>
            <person name="Ladd B."/>
            <person name="Jarett J.K."/>
            <person name="Geller-Mcgrath D.E."/>
            <person name="Sieber C.M.K."/>
            <person name="Emerson J.B."/>
            <person name="Anantharaman K."/>
            <person name="Thomas B.C."/>
            <person name="Malmstrom R."/>
            <person name="Stieglmeier M."/>
            <person name="Klingl A."/>
            <person name="Woyke T."/>
            <person name="Ryan C.M."/>
            <person name="Banfield J.F."/>
        </authorList>
    </citation>
    <scope>NUCLEOTIDE SEQUENCE [LARGE SCALE GENOMIC DNA]</scope>
</reference>
<dbReference type="AlphaFoldDB" id="A0A2M7QF23"/>
<dbReference type="Proteomes" id="UP000230108">
    <property type="component" value="Unassembled WGS sequence"/>
</dbReference>
<dbReference type="GO" id="GO:0022625">
    <property type="term" value="C:cytosolic large ribosomal subunit"/>
    <property type="evidence" value="ECO:0007669"/>
    <property type="project" value="TreeGrafter"/>
</dbReference>
<evidence type="ECO:0000313" key="5">
    <source>
        <dbReference type="EMBL" id="PIY69500.1"/>
    </source>
</evidence>
<keyword evidence="2" id="KW-0689">Ribosomal protein</keyword>
<protein>
    <recommendedName>
        <fullName evidence="4">50S ribosomal protein L17</fullName>
    </recommendedName>
</protein>